<dbReference type="CDD" id="cd01562">
    <property type="entry name" value="Thr-dehyd"/>
    <property type="match status" value="1"/>
</dbReference>
<keyword evidence="6" id="KW-0460">Magnesium</keyword>
<dbReference type="Pfam" id="PF00291">
    <property type="entry name" value="PALP"/>
    <property type="match status" value="1"/>
</dbReference>
<dbReference type="GO" id="GO:0006563">
    <property type="term" value="P:L-serine metabolic process"/>
    <property type="evidence" value="ECO:0007669"/>
    <property type="project" value="UniProtKB-ARBA"/>
</dbReference>
<dbReference type="InterPro" id="IPR000634">
    <property type="entry name" value="Ser/Thr_deHydtase_PyrdxlP-BS"/>
</dbReference>
<dbReference type="EC" id="5.1.1.18" evidence="13"/>
<evidence type="ECO:0000256" key="6">
    <source>
        <dbReference type="ARBA" id="ARBA00022842"/>
    </source>
</evidence>
<proteinExistence type="inferred from homology"/>
<dbReference type="GO" id="GO:0000287">
    <property type="term" value="F:magnesium ion binding"/>
    <property type="evidence" value="ECO:0007669"/>
    <property type="project" value="TreeGrafter"/>
</dbReference>
<evidence type="ECO:0000259" key="19">
    <source>
        <dbReference type="Pfam" id="PF12680"/>
    </source>
</evidence>
<evidence type="ECO:0000259" key="18">
    <source>
        <dbReference type="Pfam" id="PF00291"/>
    </source>
</evidence>
<evidence type="ECO:0000256" key="8">
    <source>
        <dbReference type="ARBA" id="ARBA00023239"/>
    </source>
</evidence>
<dbReference type="InterPro" id="IPR032710">
    <property type="entry name" value="NTF2-like_dom_sf"/>
</dbReference>
<dbReference type="GO" id="GO:0008721">
    <property type="term" value="F:D-serine ammonia-lyase activity"/>
    <property type="evidence" value="ECO:0007669"/>
    <property type="project" value="UniProtKB-EC"/>
</dbReference>
<evidence type="ECO:0000313" key="21">
    <source>
        <dbReference type="Proteomes" id="UP000650582"/>
    </source>
</evidence>
<sequence>MKILEGQNELGVRIPFITLTNGGGVIEDTRAKELSTQLNTNIKTSQVIQAHTIIKSLVPKYRGKAVLVLGGIGDSVRRVAESYGLDAYTPLDILAWESTSVNITHIRESGTYLILYLSYNRISPFHTLTKEEQSTTRPGNFSTTPIHAVIVFHDPRNWLLDTQVVCDVLQGRYVEPSLWEKMKKANPSPVDLIFCNPDLIWRAAFPQPRLGQGGFITAFQAVYQAQFGEAYPFTQYGKPCKDTYDWAKIVLKNQIAEMERTDPNHIETPPIYMIGDNPASDIAGANGAGWGSILVHTGVYDPTTGIPPAHTPTHQAEDVAQAVHWALKREAGKLATSTQQGGFPMQLVFKCENLQKVGAFKFRGATNAILQILRSHTELDPSSLTVVTHSSGNHAQALAYAARSVGARACIVMPSNATPAKIDAVRGYGAAVTLCEPILSAREETMYRVIEEEKLSRPEQLIEIVPPYDDPRIISGQGTMAVEFLEQAEQIGRPLDVIITPVGGGGMLSGCSLAATGLKPGIKVVGAEPAGSGDAYESFKTKTWVPSVNPQTFCDGLLTSTGKLTFPIILDHVDAICMATEEQIARAMKFVWERMKLVIEPSAAVPLAVVFYSPEFHEAAARWSADKQAGLNIGIVISGGNVNMQAALNIINSAKMDQSPVAVATKWFEAYSAGNFEAMKSLAADGYTFEDPAFGKLEGDRALGMYKMFTSTRDKTEAVWNVHEVKPSESDPQRAIVQFEAIYKFNGRPVTNQITSNILVVDGKVKEQVDSFDVPKWAGETPVLSGGSHW</sequence>
<evidence type="ECO:0000313" key="20">
    <source>
        <dbReference type="EMBL" id="KAF8678039.1"/>
    </source>
</evidence>
<comment type="cofactor">
    <cofactor evidence="3">
        <name>Mn(2+)</name>
        <dbReference type="ChEBI" id="CHEBI:29035"/>
    </cofactor>
</comment>
<dbReference type="PANTHER" id="PTHR43050">
    <property type="entry name" value="SERINE / THREONINE RACEMASE FAMILY MEMBER"/>
    <property type="match status" value="1"/>
</dbReference>
<evidence type="ECO:0000256" key="11">
    <source>
        <dbReference type="ARBA" id="ARBA00051769"/>
    </source>
</evidence>
<feature type="domain" description="Tryptophan synthase beta chain-like PALP" evidence="18">
    <location>
        <begin position="345"/>
        <end position="610"/>
    </location>
</feature>
<evidence type="ECO:0000256" key="12">
    <source>
        <dbReference type="ARBA" id="ARBA00056426"/>
    </source>
</evidence>
<evidence type="ECO:0000256" key="16">
    <source>
        <dbReference type="ARBA" id="ARBA00081060"/>
    </source>
</evidence>
<dbReference type="SUPFAM" id="SSF56784">
    <property type="entry name" value="HAD-like"/>
    <property type="match status" value="1"/>
</dbReference>
<dbReference type="InterPro" id="IPR023214">
    <property type="entry name" value="HAD_sf"/>
</dbReference>
<dbReference type="GO" id="GO:0030170">
    <property type="term" value="F:pyridoxal phosphate binding"/>
    <property type="evidence" value="ECO:0007669"/>
    <property type="project" value="InterPro"/>
</dbReference>
<evidence type="ECO:0000256" key="3">
    <source>
        <dbReference type="ARBA" id="ARBA00001936"/>
    </source>
</evidence>
<comment type="caution">
    <text evidence="20">The sequence shown here is derived from an EMBL/GenBank/DDBJ whole genome shotgun (WGS) entry which is preliminary data.</text>
</comment>
<evidence type="ECO:0000256" key="5">
    <source>
        <dbReference type="ARBA" id="ARBA00010869"/>
    </source>
</evidence>
<dbReference type="PANTHER" id="PTHR43050:SF1">
    <property type="entry name" value="SERINE RACEMASE"/>
    <property type="match status" value="1"/>
</dbReference>
<dbReference type="GO" id="GO:0005524">
    <property type="term" value="F:ATP binding"/>
    <property type="evidence" value="ECO:0007669"/>
    <property type="project" value="TreeGrafter"/>
</dbReference>
<dbReference type="Pfam" id="PF12680">
    <property type="entry name" value="SnoaL_2"/>
    <property type="match status" value="1"/>
</dbReference>
<comment type="cofactor">
    <cofactor evidence="2">
        <name>pyridoxal 5'-phosphate</name>
        <dbReference type="ChEBI" id="CHEBI:597326"/>
    </cofactor>
</comment>
<dbReference type="InterPro" id="IPR001926">
    <property type="entry name" value="TrpB-like_PALP"/>
</dbReference>
<dbReference type="InterPro" id="IPR036052">
    <property type="entry name" value="TrpB-like_PALP_sf"/>
</dbReference>
<comment type="catalytic activity">
    <reaction evidence="10">
        <text>D-serine = pyruvate + NH4(+)</text>
        <dbReference type="Rhea" id="RHEA:13977"/>
        <dbReference type="ChEBI" id="CHEBI:15361"/>
        <dbReference type="ChEBI" id="CHEBI:28938"/>
        <dbReference type="ChEBI" id="CHEBI:35247"/>
        <dbReference type="EC" id="4.3.1.18"/>
    </reaction>
</comment>
<keyword evidence="8" id="KW-0456">Lyase</keyword>
<protein>
    <recommendedName>
        <fullName evidence="14">Serine racemase</fullName>
        <ecNumber evidence="13">5.1.1.18</ecNumber>
    </recommendedName>
    <alternativeName>
        <fullName evidence="15">D-serine ammonia-lyase</fullName>
    </alternativeName>
    <alternativeName>
        <fullName evidence="17">D-serine dehydratase</fullName>
    </alternativeName>
    <alternativeName>
        <fullName evidence="16">L-serine ammonia-lyase</fullName>
    </alternativeName>
    <alternativeName>
        <fullName evidence="9">L-serine dehydratase</fullName>
    </alternativeName>
</protein>
<dbReference type="Gene3D" id="3.40.50.1100">
    <property type="match status" value="2"/>
</dbReference>
<dbReference type="GO" id="GO:0003941">
    <property type="term" value="F:L-serine ammonia-lyase activity"/>
    <property type="evidence" value="ECO:0007669"/>
    <property type="project" value="TreeGrafter"/>
</dbReference>
<comment type="function">
    <text evidence="12">Catalyzes the synthesis of D-serine from L-serine. D-serine is a key coagonist with glutamate at NMDA receptors. Has dehydratase activity towards both L-serine and D-serine.</text>
</comment>
<evidence type="ECO:0000256" key="15">
    <source>
        <dbReference type="ARBA" id="ARBA00076108"/>
    </source>
</evidence>
<comment type="catalytic activity">
    <reaction evidence="11">
        <text>L-serine = D-serine</text>
        <dbReference type="Rhea" id="RHEA:10980"/>
        <dbReference type="ChEBI" id="CHEBI:33384"/>
        <dbReference type="ChEBI" id="CHEBI:35247"/>
        <dbReference type="EC" id="5.1.1.18"/>
    </reaction>
</comment>
<evidence type="ECO:0000256" key="7">
    <source>
        <dbReference type="ARBA" id="ARBA00022898"/>
    </source>
</evidence>
<reference evidence="20" key="1">
    <citation type="submission" date="2020-09" db="EMBL/GenBank/DDBJ databases">
        <title>Comparative genome analyses of four rice-infecting Rhizoctonia solani isolates reveal extensive enrichment of homogalacturonan modification genes.</title>
        <authorList>
            <person name="Lee D.-Y."/>
            <person name="Jeon J."/>
            <person name="Kim K.-T."/>
            <person name="Cheong K."/>
            <person name="Song H."/>
            <person name="Choi G."/>
            <person name="Ko J."/>
            <person name="Opiyo S.O."/>
            <person name="Zuo S."/>
            <person name="Madhav S."/>
            <person name="Lee Y.-H."/>
            <person name="Wang G.-L."/>
        </authorList>
    </citation>
    <scope>NUCLEOTIDE SEQUENCE</scope>
    <source>
        <strain evidence="20">AG1-IA YN-7</strain>
    </source>
</reference>
<dbReference type="Pfam" id="PF13242">
    <property type="entry name" value="Hydrolase_like"/>
    <property type="match status" value="1"/>
</dbReference>
<evidence type="ECO:0000256" key="10">
    <source>
        <dbReference type="ARBA" id="ARBA00050422"/>
    </source>
</evidence>
<gene>
    <name evidence="20" type="ORF">RHS04_05417</name>
</gene>
<evidence type="ECO:0000256" key="14">
    <source>
        <dbReference type="ARBA" id="ARBA00070760"/>
    </source>
</evidence>
<dbReference type="GO" id="GO:0030378">
    <property type="term" value="F:serine racemase activity"/>
    <property type="evidence" value="ECO:0007669"/>
    <property type="project" value="UniProtKB-EC"/>
</dbReference>
<comment type="similarity">
    <text evidence="5">Belongs to the serine/threonine dehydratase family.</text>
</comment>
<evidence type="ECO:0000256" key="1">
    <source>
        <dbReference type="ARBA" id="ARBA00001913"/>
    </source>
</evidence>
<dbReference type="GO" id="GO:0018114">
    <property type="term" value="F:threonine racemase activity"/>
    <property type="evidence" value="ECO:0007669"/>
    <property type="project" value="TreeGrafter"/>
</dbReference>
<dbReference type="Gene3D" id="3.10.450.50">
    <property type="match status" value="1"/>
</dbReference>
<evidence type="ECO:0000256" key="2">
    <source>
        <dbReference type="ARBA" id="ARBA00001933"/>
    </source>
</evidence>
<dbReference type="InterPro" id="IPR006357">
    <property type="entry name" value="HAD-SF_hydro_IIA"/>
</dbReference>
<dbReference type="GO" id="GO:0070179">
    <property type="term" value="P:D-serine biosynthetic process"/>
    <property type="evidence" value="ECO:0007669"/>
    <property type="project" value="TreeGrafter"/>
</dbReference>
<dbReference type="InterPro" id="IPR037401">
    <property type="entry name" value="SnoaL-like"/>
</dbReference>
<name>A0A8H7H8F2_9AGAM</name>
<dbReference type="SUPFAM" id="SSF54427">
    <property type="entry name" value="NTF2-like"/>
    <property type="match status" value="1"/>
</dbReference>
<dbReference type="EMBL" id="JACYCC010000039">
    <property type="protein sequence ID" value="KAF8678039.1"/>
    <property type="molecule type" value="Genomic_DNA"/>
</dbReference>
<dbReference type="Pfam" id="PF13344">
    <property type="entry name" value="Hydrolase_6"/>
    <property type="match status" value="1"/>
</dbReference>
<dbReference type="PROSITE" id="PS00165">
    <property type="entry name" value="DEHYDRATASE_SER_THR"/>
    <property type="match status" value="1"/>
</dbReference>
<evidence type="ECO:0000256" key="13">
    <source>
        <dbReference type="ARBA" id="ARBA00066592"/>
    </source>
</evidence>
<evidence type="ECO:0000256" key="9">
    <source>
        <dbReference type="ARBA" id="ARBA00031418"/>
    </source>
</evidence>
<keyword evidence="7" id="KW-0663">Pyridoxal phosphate</keyword>
<dbReference type="FunFam" id="3.40.50.1100:FF:000041">
    <property type="entry name" value="Threonine ammonia-lyase, variant"/>
    <property type="match status" value="1"/>
</dbReference>
<feature type="domain" description="SnoaL-like" evidence="19">
    <location>
        <begin position="665"/>
        <end position="767"/>
    </location>
</feature>
<organism evidence="20 21">
    <name type="scientific">Rhizoctonia solani</name>
    <dbReference type="NCBI Taxonomy" id="456999"/>
    <lineage>
        <taxon>Eukaryota</taxon>
        <taxon>Fungi</taxon>
        <taxon>Dikarya</taxon>
        <taxon>Basidiomycota</taxon>
        <taxon>Agaricomycotina</taxon>
        <taxon>Agaricomycetes</taxon>
        <taxon>Cantharellales</taxon>
        <taxon>Ceratobasidiaceae</taxon>
        <taxon>Rhizoctonia</taxon>
    </lineage>
</organism>
<comment type="cofactor">
    <cofactor evidence="1">
        <name>Ca(2+)</name>
        <dbReference type="ChEBI" id="CHEBI:29108"/>
    </cofactor>
</comment>
<evidence type="ECO:0000256" key="17">
    <source>
        <dbReference type="ARBA" id="ARBA00081761"/>
    </source>
</evidence>
<comment type="cofactor">
    <cofactor evidence="4">
        <name>Mg(2+)</name>
        <dbReference type="ChEBI" id="CHEBI:18420"/>
    </cofactor>
</comment>
<evidence type="ECO:0000256" key="4">
    <source>
        <dbReference type="ARBA" id="ARBA00001946"/>
    </source>
</evidence>
<dbReference type="NCBIfam" id="TIGR01456">
    <property type="entry name" value="CECR5"/>
    <property type="match status" value="1"/>
</dbReference>
<dbReference type="InterPro" id="IPR006353">
    <property type="entry name" value="HAD-SF_hydro_IIA_CECR5"/>
</dbReference>
<dbReference type="AlphaFoldDB" id="A0A8H7H8F2"/>
<dbReference type="Gene3D" id="3.40.50.1000">
    <property type="entry name" value="HAD superfamily/HAD-like"/>
    <property type="match status" value="2"/>
</dbReference>
<dbReference type="Proteomes" id="UP000650582">
    <property type="component" value="Unassembled WGS sequence"/>
</dbReference>
<dbReference type="InterPro" id="IPR036412">
    <property type="entry name" value="HAD-like_sf"/>
</dbReference>
<accession>A0A8H7H8F2</accession>
<dbReference type="SUPFAM" id="SSF53686">
    <property type="entry name" value="Tryptophan synthase beta subunit-like PLP-dependent enzymes"/>
    <property type="match status" value="1"/>
</dbReference>